<reference evidence="5" key="1">
    <citation type="journal article" date="2015" name="Genome Announc.">
        <title>Genome sequence of the AIDS-associated pathogen Penicillium marneffei (ATCC18224) and its near taxonomic relative Talaromyces stipitatus (ATCC10500).</title>
        <authorList>
            <person name="Nierman W.C."/>
            <person name="Fedorova-Abrams N.D."/>
            <person name="Andrianopoulos A."/>
        </authorList>
    </citation>
    <scope>NUCLEOTIDE SEQUENCE [LARGE SCALE GENOMIC DNA]</scope>
    <source>
        <strain evidence="5">ATCC 10500 / CBS 375.48 / QM 6759 / NRRL 1006</strain>
    </source>
</reference>
<dbReference type="PhylomeDB" id="B8MGI9"/>
<dbReference type="InterPro" id="IPR049207">
    <property type="entry name" value="DUF4246_N"/>
</dbReference>
<feature type="domain" description="DUF4246" evidence="2">
    <location>
        <begin position="113"/>
        <end position="543"/>
    </location>
</feature>
<gene>
    <name evidence="4" type="ORF">TSTA_018120</name>
</gene>
<sequence length="610" mass="70173">MSLLLRGGIRHLATMGSRQTTRIELPGYSLRLDYKPPKSANSIESAVFPNALDYADIEGGYVGHINTKREIIMMQLMDAIAEKPEWDRKVFDEEITSKWRNEILNSDQDVTPKMMDWIVKEMQWKAGTLKKDGLISVFDIGVVRSDSAVNSELRKALLEAVAPLEDVPDNKKDYHPGSDMKVVDLVHPSLFPVVYGRTRILPDRLITVEDCLDSIGQGELLPIPSEEEAEGPQPTYGWRRNSPPPYSRKFQWLPCDVKFTDEGGCRIVSYINNVHPVKCRPLYSVVERIIASAIPLWDESLTERRSYGDEQRIPYTQVEYLESSTPEPEQNEEDGDNEDYWERYEEWERSRPIKLPEPGEFKPPKAPWRGEVRLRDKFREKGLQVIVKLANIELTPEKPEYDGGSWHIEGQLNERICATAIYYYDSMNITESRLAFRQRASSIDDVHYPQGQHEFLQAVYGFGPEVDGYNNAQITQDLGSVVCREGRLVTFPNILQHQVAPFALADRSKPGHRKILALFLIDPHLRIISSANVPPQQEEWDREWQETVHKVLSERLPAELQNMVAENITSYSMNMDEAKEYRLELMEERSATQAERNTTFETGRFSLCEH</sequence>
<evidence type="ECO:0000313" key="5">
    <source>
        <dbReference type="Proteomes" id="UP000001745"/>
    </source>
</evidence>
<dbReference type="STRING" id="441959.B8MGI9"/>
<dbReference type="PANTHER" id="PTHR33119:SF1">
    <property type="entry name" value="FE2OG DIOXYGENASE DOMAIN-CONTAINING PROTEIN"/>
    <property type="match status" value="1"/>
</dbReference>
<dbReference type="Pfam" id="PF21666">
    <property type="entry name" value="DUF4246_N"/>
    <property type="match status" value="1"/>
</dbReference>
<evidence type="ECO:0000259" key="3">
    <source>
        <dbReference type="Pfam" id="PF21666"/>
    </source>
</evidence>
<evidence type="ECO:0000259" key="2">
    <source>
        <dbReference type="Pfam" id="PF14033"/>
    </source>
</evidence>
<keyword evidence="5" id="KW-1185">Reference proteome</keyword>
<dbReference type="AlphaFoldDB" id="B8MGI9"/>
<feature type="compositionally biased region" description="Acidic residues" evidence="1">
    <location>
        <begin position="329"/>
        <end position="338"/>
    </location>
</feature>
<dbReference type="InterPro" id="IPR025340">
    <property type="entry name" value="DUF4246"/>
</dbReference>
<name>B8MGI9_TALSN</name>
<organism evidence="4 5">
    <name type="scientific">Talaromyces stipitatus (strain ATCC 10500 / CBS 375.48 / QM 6759 / NRRL 1006)</name>
    <name type="common">Penicillium stipitatum</name>
    <dbReference type="NCBI Taxonomy" id="441959"/>
    <lineage>
        <taxon>Eukaryota</taxon>
        <taxon>Fungi</taxon>
        <taxon>Dikarya</taxon>
        <taxon>Ascomycota</taxon>
        <taxon>Pezizomycotina</taxon>
        <taxon>Eurotiomycetes</taxon>
        <taxon>Eurotiomycetidae</taxon>
        <taxon>Eurotiales</taxon>
        <taxon>Trichocomaceae</taxon>
        <taxon>Talaromyces</taxon>
        <taxon>Talaromyces sect. Talaromyces</taxon>
    </lineage>
</organism>
<dbReference type="InterPro" id="IPR049192">
    <property type="entry name" value="DUF4246_C"/>
</dbReference>
<dbReference type="Proteomes" id="UP000001745">
    <property type="component" value="Unassembled WGS sequence"/>
</dbReference>
<dbReference type="eggNOG" id="ENOG502QQIE">
    <property type="taxonomic scope" value="Eukaryota"/>
</dbReference>
<dbReference type="HOGENOM" id="CLU_012066_2_0_1"/>
<dbReference type="OrthoDB" id="415532at2759"/>
<evidence type="ECO:0000313" key="4">
    <source>
        <dbReference type="EMBL" id="EED16740.1"/>
    </source>
</evidence>
<dbReference type="VEuPathDB" id="FungiDB:TSTA_018120"/>
<dbReference type="EMBL" id="EQ962656">
    <property type="protein sequence ID" value="EED16740.1"/>
    <property type="molecule type" value="Genomic_DNA"/>
</dbReference>
<evidence type="ECO:0000256" key="1">
    <source>
        <dbReference type="SAM" id="MobiDB-lite"/>
    </source>
</evidence>
<protein>
    <submittedName>
        <fullName evidence="4">Uncharacterized protein</fullName>
    </submittedName>
</protein>
<dbReference type="InParanoid" id="B8MGI9"/>
<dbReference type="OMA" id="QDRHEFI"/>
<dbReference type="GeneID" id="8109068"/>
<proteinExistence type="predicted"/>
<dbReference type="RefSeq" id="XP_002483974.1">
    <property type="nucleotide sequence ID" value="XM_002483929.1"/>
</dbReference>
<dbReference type="PANTHER" id="PTHR33119">
    <property type="entry name" value="IFI3P"/>
    <property type="match status" value="1"/>
</dbReference>
<feature type="domain" description="DUF4246" evidence="3">
    <location>
        <begin position="25"/>
        <end position="102"/>
    </location>
</feature>
<dbReference type="Pfam" id="PF14033">
    <property type="entry name" value="DUF4246"/>
    <property type="match status" value="1"/>
</dbReference>
<accession>B8MGI9</accession>
<feature type="region of interest" description="Disordered" evidence="1">
    <location>
        <begin position="319"/>
        <end position="338"/>
    </location>
</feature>